<dbReference type="EMBL" id="UYWX01000325">
    <property type="protein sequence ID" value="VDM18043.1"/>
    <property type="molecule type" value="Genomic_DNA"/>
</dbReference>
<dbReference type="OrthoDB" id="6272343at2759"/>
<feature type="region of interest" description="Disordered" evidence="1">
    <location>
        <begin position="616"/>
        <end position="640"/>
    </location>
</feature>
<proteinExistence type="predicted"/>
<evidence type="ECO:0000313" key="2">
    <source>
        <dbReference type="EMBL" id="VDM18043.1"/>
    </source>
</evidence>
<evidence type="ECO:0000313" key="3">
    <source>
        <dbReference type="Proteomes" id="UP000274429"/>
    </source>
</evidence>
<reference evidence="4" key="1">
    <citation type="submission" date="2017-02" db="UniProtKB">
        <authorList>
            <consortium name="WormBaseParasite"/>
        </authorList>
    </citation>
    <scope>IDENTIFICATION</scope>
</reference>
<gene>
    <name evidence="2" type="ORF">TTAC_LOCUS1461</name>
</gene>
<feature type="compositionally biased region" description="Polar residues" evidence="1">
    <location>
        <begin position="389"/>
        <end position="410"/>
    </location>
</feature>
<dbReference type="STRING" id="6205.A0A0R3WL40"/>
<evidence type="ECO:0000256" key="1">
    <source>
        <dbReference type="SAM" id="MobiDB-lite"/>
    </source>
</evidence>
<feature type="compositionally biased region" description="Polar residues" evidence="1">
    <location>
        <begin position="618"/>
        <end position="635"/>
    </location>
</feature>
<evidence type="ECO:0000313" key="4">
    <source>
        <dbReference type="WBParaSite" id="TTAC_0000147401-mRNA-1"/>
    </source>
</evidence>
<dbReference type="WBParaSite" id="TTAC_0000147401-mRNA-1">
    <property type="protein sequence ID" value="TTAC_0000147401-mRNA-1"/>
    <property type="gene ID" value="TTAC_0000147401"/>
</dbReference>
<dbReference type="Proteomes" id="UP000274429">
    <property type="component" value="Unassembled WGS sequence"/>
</dbReference>
<sequence>MKARESVATSEAMKPVVEQTALRLISVSTPASAVDSNHLVVSVGCCALASNAMDVGTNLNKDRIPPLTLQPFDSTFLSSAADFLISGGSEKPDKECGISCASQSLLCIAACLHGQLQRYARQALDCSQEKSLIGDEAEHVMSSWSDFFDKLQKMSSTEVEPLLNAKFNRKPKLLDLISAPTPRNFHTKVFSGHAPELNLLNKFYSQSEPDLHHSLERELQRRNLIRSLDCFLMCLLKYAGYHKEPSLFPLATLADQLSKLRLWLIDDTRRPFSSPTMAGASHPSTKFEISSTELYLRRLLNLRDTEVLYLLNNLPGGEKFINHSSKPNVFPSRDCTEAQLELMSNWDMVQPIDPSCLPVYRVKLPQLGEVSCTTTGHHSEAPAVEGLLSSPNDASMHLSPSPSEASQNSLTDESISEIKVLLRRCWILLKEMVSTIKRAPRLELLRTRADELLDASLRLSRFFNGETSASTEYAAIVDTVAHADFKRIPDSPGLPRNWSRAPIQELIWAIETLDDIEELRSLAHLLTQQYNAIGTTLEQQLNVNRDLRNRLREANNHLARIYLSISQGSQRLAVMTERLLIESQKHDEVDSTCDEVIPPKSYSQNPISADDIKACAQSGPSDLSTPATLPLSSQKAKGHGKMTLLHTFRQAMRPKSKK</sequence>
<protein>
    <submittedName>
        <fullName evidence="2 4">Uncharacterized protein</fullName>
    </submittedName>
</protein>
<name>A0A0R3WL40_HYDTA</name>
<organism evidence="4">
    <name type="scientific">Hydatigena taeniaeformis</name>
    <name type="common">Feline tapeworm</name>
    <name type="synonym">Taenia taeniaeformis</name>
    <dbReference type="NCBI Taxonomy" id="6205"/>
    <lineage>
        <taxon>Eukaryota</taxon>
        <taxon>Metazoa</taxon>
        <taxon>Spiralia</taxon>
        <taxon>Lophotrochozoa</taxon>
        <taxon>Platyhelminthes</taxon>
        <taxon>Cestoda</taxon>
        <taxon>Eucestoda</taxon>
        <taxon>Cyclophyllidea</taxon>
        <taxon>Taeniidae</taxon>
        <taxon>Hydatigera</taxon>
    </lineage>
</organism>
<feature type="region of interest" description="Disordered" evidence="1">
    <location>
        <begin position="383"/>
        <end position="410"/>
    </location>
</feature>
<dbReference type="AlphaFoldDB" id="A0A0R3WL40"/>
<reference evidence="2 3" key="2">
    <citation type="submission" date="2018-11" db="EMBL/GenBank/DDBJ databases">
        <authorList>
            <consortium name="Pathogen Informatics"/>
        </authorList>
    </citation>
    <scope>NUCLEOTIDE SEQUENCE [LARGE SCALE GENOMIC DNA]</scope>
</reference>
<accession>A0A0R3WL40</accession>
<keyword evidence="3" id="KW-1185">Reference proteome</keyword>